<evidence type="ECO:0000256" key="1">
    <source>
        <dbReference type="SAM" id="SignalP"/>
    </source>
</evidence>
<keyword evidence="1" id="KW-0732">Signal</keyword>
<feature type="signal peptide" evidence="1">
    <location>
        <begin position="1"/>
        <end position="18"/>
    </location>
</feature>
<evidence type="ECO:0000313" key="2">
    <source>
        <dbReference type="EMBL" id="OJH38782.1"/>
    </source>
</evidence>
<reference evidence="3" key="1">
    <citation type="submission" date="2016-11" db="EMBL/GenBank/DDBJ databases">
        <authorList>
            <person name="Shukria A."/>
            <person name="Stevens D.C."/>
        </authorList>
    </citation>
    <scope>NUCLEOTIDE SEQUENCE [LARGE SCALE GENOMIC DNA]</scope>
    <source>
        <strain evidence="3">Cbfe23</strain>
    </source>
</reference>
<accession>A0A1L9B962</accession>
<dbReference type="Proteomes" id="UP000182229">
    <property type="component" value="Unassembled WGS sequence"/>
</dbReference>
<comment type="caution">
    <text evidence="2">The sequence shown here is derived from an EMBL/GenBank/DDBJ whole genome shotgun (WGS) entry which is preliminary data.</text>
</comment>
<reference evidence="2 3" key="2">
    <citation type="submission" date="2016-12" db="EMBL/GenBank/DDBJ databases">
        <title>Draft Genome Sequence of Cystobacter ferrugineus Strain Cbfe23.</title>
        <authorList>
            <person name="Akbar S."/>
            <person name="Dowd S.E."/>
            <person name="Stevens D.C."/>
        </authorList>
    </citation>
    <scope>NUCLEOTIDE SEQUENCE [LARGE SCALE GENOMIC DNA]</scope>
    <source>
        <strain evidence="2 3">Cbfe23</strain>
    </source>
</reference>
<dbReference type="AlphaFoldDB" id="A0A1L9B962"/>
<dbReference type="EMBL" id="MPIN01000005">
    <property type="protein sequence ID" value="OJH38782.1"/>
    <property type="molecule type" value="Genomic_DNA"/>
</dbReference>
<dbReference type="RefSeq" id="WP_071900215.1">
    <property type="nucleotide sequence ID" value="NZ_MPIN01000005.1"/>
</dbReference>
<protein>
    <submittedName>
        <fullName evidence="2">Uncharacterized protein</fullName>
    </submittedName>
</protein>
<organism evidence="2 3">
    <name type="scientific">Cystobacter ferrugineus</name>
    <dbReference type="NCBI Taxonomy" id="83449"/>
    <lineage>
        <taxon>Bacteria</taxon>
        <taxon>Pseudomonadati</taxon>
        <taxon>Myxococcota</taxon>
        <taxon>Myxococcia</taxon>
        <taxon>Myxococcales</taxon>
        <taxon>Cystobacterineae</taxon>
        <taxon>Archangiaceae</taxon>
        <taxon>Cystobacter</taxon>
    </lineage>
</organism>
<proteinExistence type="predicted"/>
<feature type="chain" id="PRO_5012340694" evidence="1">
    <location>
        <begin position="19"/>
        <end position="104"/>
    </location>
</feature>
<evidence type="ECO:0000313" key="3">
    <source>
        <dbReference type="Proteomes" id="UP000182229"/>
    </source>
</evidence>
<gene>
    <name evidence="2" type="ORF">BON30_21385</name>
</gene>
<keyword evidence="3" id="KW-1185">Reference proteome</keyword>
<dbReference type="OrthoDB" id="5525642at2"/>
<name>A0A1L9B962_9BACT</name>
<sequence length="104" mass="11296">MKTLLAVLPLALSGQLPAQGSAQTAPTLPAESPRMTIIRFEDVAVRPPMLPAESPRRTVIGFEDDALGLLDPPTSRRGCLLGRSPLVRVRENFDDKVMQSADEM</sequence>